<dbReference type="AlphaFoldDB" id="A0A1H7TP17"/>
<name>A0A1H7TP17_STIAU</name>
<keyword evidence="3" id="KW-1185">Reference proteome</keyword>
<evidence type="ECO:0000259" key="1">
    <source>
        <dbReference type="Pfam" id="PF18723"/>
    </source>
</evidence>
<protein>
    <recommendedName>
        <fullName evidence="1">5-hmdU DNA kinase helical domain-containing protein</fullName>
    </recommendedName>
</protein>
<dbReference type="Pfam" id="PF18723">
    <property type="entry name" value="HMUDK_hel"/>
    <property type="match status" value="1"/>
</dbReference>
<reference evidence="3" key="1">
    <citation type="submission" date="2016-10" db="EMBL/GenBank/DDBJ databases">
        <authorList>
            <person name="Varghese N."/>
            <person name="Submissions S."/>
        </authorList>
    </citation>
    <scope>NUCLEOTIDE SEQUENCE [LARGE SCALE GENOMIC DNA]</scope>
    <source>
        <strain evidence="3">DSM 17044</strain>
    </source>
</reference>
<accession>A0A1H7TP17</accession>
<proteinExistence type="predicted"/>
<dbReference type="Proteomes" id="UP000182719">
    <property type="component" value="Unassembled WGS sequence"/>
</dbReference>
<dbReference type="InterPro" id="IPR040684">
    <property type="entry name" value="HMUDK_hel"/>
</dbReference>
<dbReference type="EMBL" id="FOAP01000009">
    <property type="protein sequence ID" value="SEL86229.1"/>
    <property type="molecule type" value="Genomic_DNA"/>
</dbReference>
<gene>
    <name evidence="2" type="ORF">SAMN05444354_10995</name>
</gene>
<evidence type="ECO:0000313" key="2">
    <source>
        <dbReference type="EMBL" id="SEL86229.1"/>
    </source>
</evidence>
<feature type="domain" description="5-hmdU DNA kinase helical" evidence="1">
    <location>
        <begin position="40"/>
        <end position="315"/>
    </location>
</feature>
<sequence>MPPKADLQSAVQLDLALAAPLERKHTHWVFTRHSAVRASKVFTTYWRFAAERQEIFFKRLTGAPPPWTDDPILGRFKFTNAYRAADRVSQFLIRSVIYEGSQSLEEVFFRTLLFKLFNKIDTWKLLERELGVITYAEYDFTRYERVLTQALARGERIYSAAYVMPAASRFEHQRKHGTHLHLLDHLIKEQVPQKIAQARGMREAFHILRSFPMMGDFLAYQYLTDLNYSEPFDFKEDFIVPGPGARDGIRKCFEDLGGLTESQIIELVTDMQDQAFEELGIRFRRLWGRRLQLIDCQNLFCEVDKYARLAHPDVQGISGRTRIKQHYRYDAEPINYWFPRKWGLNEEVSSYIDALRRGDSLRDAQLLVTGRG</sequence>
<evidence type="ECO:0000313" key="3">
    <source>
        <dbReference type="Proteomes" id="UP000182719"/>
    </source>
</evidence>
<organism evidence="2 3">
    <name type="scientific">Stigmatella aurantiaca</name>
    <dbReference type="NCBI Taxonomy" id="41"/>
    <lineage>
        <taxon>Bacteria</taxon>
        <taxon>Pseudomonadati</taxon>
        <taxon>Myxococcota</taxon>
        <taxon>Myxococcia</taxon>
        <taxon>Myxococcales</taxon>
        <taxon>Cystobacterineae</taxon>
        <taxon>Archangiaceae</taxon>
        <taxon>Stigmatella</taxon>
    </lineage>
</organism>